<dbReference type="KEGG" id="rva:Rvan_0438"/>
<accession>E3I895</accession>
<keyword evidence="2" id="KW-1185">Reference proteome</keyword>
<proteinExistence type="predicted"/>
<gene>
    <name evidence="1" type="ordered locus">Rvan_0438</name>
</gene>
<organism evidence="1 2">
    <name type="scientific">Rhodomicrobium vannielii (strain ATCC 17100 / DSM 162 / LMG 4299 / NCIMB 10020 / ATH 3.1.1)</name>
    <dbReference type="NCBI Taxonomy" id="648757"/>
    <lineage>
        <taxon>Bacteria</taxon>
        <taxon>Pseudomonadati</taxon>
        <taxon>Pseudomonadota</taxon>
        <taxon>Alphaproteobacteria</taxon>
        <taxon>Hyphomicrobiales</taxon>
        <taxon>Hyphomicrobiaceae</taxon>
        <taxon>Rhodomicrobium</taxon>
    </lineage>
</organism>
<dbReference type="EMBL" id="CP002292">
    <property type="protein sequence ID" value="ADP69720.1"/>
    <property type="molecule type" value="Genomic_DNA"/>
</dbReference>
<sequence length="35" mass="4049">MKARGKKVRVKKANNIFTFSQREAAIITELRENSI</sequence>
<name>E3I895_RHOVT</name>
<dbReference type="Proteomes" id="UP000001399">
    <property type="component" value="Chromosome"/>
</dbReference>
<reference evidence="2" key="1">
    <citation type="journal article" date="2011" name="J. Bacteriol.">
        <title>Genome sequences of eight morphologically diverse alphaproteobacteria.</title>
        <authorList>
            <consortium name="US DOE Joint Genome Institute"/>
            <person name="Brown P.J."/>
            <person name="Kysela D.T."/>
            <person name="Buechlein A."/>
            <person name="Hemmerich C."/>
            <person name="Brun Y.V."/>
        </authorList>
    </citation>
    <scope>NUCLEOTIDE SEQUENCE [LARGE SCALE GENOMIC DNA]</scope>
    <source>
        <strain evidence="2">ATCC 17100 / ATH 3.1.1 / DSM 162 / LMG 4299</strain>
    </source>
</reference>
<protein>
    <submittedName>
        <fullName evidence="1">Uncharacterized protein</fullName>
    </submittedName>
</protein>
<dbReference type="AlphaFoldDB" id="E3I895"/>
<evidence type="ECO:0000313" key="1">
    <source>
        <dbReference type="EMBL" id="ADP69720.1"/>
    </source>
</evidence>
<evidence type="ECO:0000313" key="2">
    <source>
        <dbReference type="Proteomes" id="UP000001399"/>
    </source>
</evidence>
<dbReference type="HOGENOM" id="CLU_3366969_0_0_5"/>